<reference evidence="2 3" key="1">
    <citation type="submission" date="2018-01" db="EMBL/GenBank/DDBJ databases">
        <title>Whole genome sequencing of Histamine producing bacteria.</title>
        <authorList>
            <person name="Butler K."/>
        </authorList>
    </citation>
    <scope>NUCLEOTIDE SEQUENCE [LARGE SCALE GENOMIC DNA]</scope>
    <source>
        <strain evidence="2 3">DSM 24669</strain>
    </source>
</reference>
<evidence type="ECO:0000313" key="3">
    <source>
        <dbReference type="Proteomes" id="UP000240481"/>
    </source>
</evidence>
<keyword evidence="3" id="KW-1185">Reference proteome</keyword>
<dbReference type="PROSITE" id="PS51186">
    <property type="entry name" value="GNAT"/>
    <property type="match status" value="1"/>
</dbReference>
<evidence type="ECO:0000313" key="2">
    <source>
        <dbReference type="EMBL" id="PSW25069.1"/>
    </source>
</evidence>
<dbReference type="OrthoDB" id="9813917at2"/>
<dbReference type="Gene3D" id="3.40.630.30">
    <property type="match status" value="1"/>
</dbReference>
<name>A0A0J8VDQ1_9GAMM</name>
<dbReference type="Pfam" id="PF13508">
    <property type="entry name" value="Acetyltransf_7"/>
    <property type="match status" value="1"/>
</dbReference>
<dbReference type="InterPro" id="IPR016181">
    <property type="entry name" value="Acyl_CoA_acyltransferase"/>
</dbReference>
<comment type="caution">
    <text evidence="2">The sequence shown here is derived from an EMBL/GenBank/DDBJ whole genome shotgun (WGS) entry which is preliminary data.</text>
</comment>
<proteinExistence type="predicted"/>
<evidence type="ECO:0000259" key="1">
    <source>
        <dbReference type="PROSITE" id="PS51186"/>
    </source>
</evidence>
<dbReference type="CDD" id="cd04301">
    <property type="entry name" value="NAT_SF"/>
    <property type="match status" value="1"/>
</dbReference>
<accession>A0A0J8VDQ1</accession>
<sequence length="155" mass="17682">MHYHQVPSDQVPLSLLLEADPSEISIQGYLSNAWCFVATENTDIRAACIVSPKKSKQRQDMSTLVEIFNVSVQPEYQQQGIGSKLLAFSINALKEKGVKRIELGTGAFGYQLTYYHRLGFRIDKVVKDHFITHYPDPIIENGIQHKDMLRLYLDL</sequence>
<protein>
    <submittedName>
        <fullName evidence="2">N-acetyltransferase</fullName>
    </submittedName>
</protein>
<dbReference type="AlphaFoldDB" id="A0A0J8VDQ1"/>
<feature type="domain" description="N-acetyltransferase" evidence="1">
    <location>
        <begin position="1"/>
        <end position="141"/>
    </location>
</feature>
<organism evidence="2 3">
    <name type="scientific">Photobacterium swingsii</name>
    <dbReference type="NCBI Taxonomy" id="680026"/>
    <lineage>
        <taxon>Bacteria</taxon>
        <taxon>Pseudomonadati</taxon>
        <taxon>Pseudomonadota</taxon>
        <taxon>Gammaproteobacteria</taxon>
        <taxon>Vibrionales</taxon>
        <taxon>Vibrionaceae</taxon>
        <taxon>Photobacterium</taxon>
    </lineage>
</organism>
<dbReference type="SUPFAM" id="SSF55729">
    <property type="entry name" value="Acyl-CoA N-acyltransferases (Nat)"/>
    <property type="match status" value="1"/>
</dbReference>
<dbReference type="STRING" id="680026.AB733_04630"/>
<dbReference type="EMBL" id="PYLZ01000004">
    <property type="protein sequence ID" value="PSW25069.1"/>
    <property type="molecule type" value="Genomic_DNA"/>
</dbReference>
<dbReference type="InterPro" id="IPR000182">
    <property type="entry name" value="GNAT_dom"/>
</dbReference>
<dbReference type="GO" id="GO:0016747">
    <property type="term" value="F:acyltransferase activity, transferring groups other than amino-acyl groups"/>
    <property type="evidence" value="ECO:0007669"/>
    <property type="project" value="InterPro"/>
</dbReference>
<dbReference type="Proteomes" id="UP000240481">
    <property type="component" value="Unassembled WGS sequence"/>
</dbReference>
<gene>
    <name evidence="2" type="ORF">C9I94_09705</name>
</gene>
<dbReference type="RefSeq" id="WP_048897720.1">
    <property type="nucleotide sequence ID" value="NZ_AP024853.1"/>
</dbReference>
<keyword evidence="2" id="KW-0808">Transferase</keyword>